<organism evidence="4 5">
    <name type="scientific">Legionella massiliensis</name>
    <dbReference type="NCBI Taxonomy" id="1034943"/>
    <lineage>
        <taxon>Bacteria</taxon>
        <taxon>Pseudomonadati</taxon>
        <taxon>Pseudomonadota</taxon>
        <taxon>Gammaproteobacteria</taxon>
        <taxon>Legionellales</taxon>
        <taxon>Legionellaceae</taxon>
        <taxon>Legionella</taxon>
    </lineage>
</organism>
<feature type="repeat" description="ANK" evidence="3">
    <location>
        <begin position="458"/>
        <end position="496"/>
    </location>
</feature>
<dbReference type="Gene3D" id="1.25.40.20">
    <property type="entry name" value="Ankyrin repeat-containing domain"/>
    <property type="match status" value="2"/>
</dbReference>
<evidence type="ECO:0000256" key="3">
    <source>
        <dbReference type="PROSITE-ProRule" id="PRU00023"/>
    </source>
</evidence>
<keyword evidence="5" id="KW-1185">Reference proteome</keyword>
<proteinExistence type="predicted"/>
<dbReference type="InterPro" id="IPR036770">
    <property type="entry name" value="Ankyrin_rpt-contain_sf"/>
</dbReference>
<gene>
    <name evidence="4" type="ORF">BN59_01536</name>
</gene>
<dbReference type="OrthoDB" id="9812708at2"/>
<evidence type="ECO:0000256" key="2">
    <source>
        <dbReference type="ARBA" id="ARBA00023043"/>
    </source>
</evidence>
<name>A0A078KZM6_9GAMM</name>
<evidence type="ECO:0000313" key="4">
    <source>
        <dbReference type="EMBL" id="CDZ77254.1"/>
    </source>
</evidence>
<accession>A0A078KZM6</accession>
<dbReference type="GO" id="GO:0085020">
    <property type="term" value="P:protein K6-linked ubiquitination"/>
    <property type="evidence" value="ECO:0007669"/>
    <property type="project" value="TreeGrafter"/>
</dbReference>
<evidence type="ECO:0000313" key="5">
    <source>
        <dbReference type="Proteomes" id="UP000044071"/>
    </source>
</evidence>
<sequence>MMPGMKRVRIADVLEVYDEVYKREVTGDINAVKDFIRSVAKLPPNVPHDEELVQEAAFNRMAAKVYTRIILQTLAEDQEASMYVIGREKRVGWLPDDHDHEATSISNIHFGLIDIPNVGDMVIDLGGIRGGVTISTYSKPTVPVALAFDPKNPAVKMWPLSDVSSMQLSQQPIIGRNTFPPIRTESSTLPARAESLQFFHRKVDHAVKTYIDTASMSPAIKQRLVNTFSPLLLNSLTVNLRNLNATAAPVSPVVPVQGPSSSQVVYVDPVYTQILESTRKGLEDSFLDIADAIENPLERKALLRRAMSTEDRFEDVADFNVRMALQMISSFWNNRNNAASNFHGYSVSAQIEVATIIRHTQAAIRALIEEPSKDVASTPNQTQILEASVSLEEQLFLAVRKNNPDEIRRLIDKGANPNVTNLRGWTPLFAACRSLKQEAVEALLAYPSVDVNIATLANGTTPLMTALEMSCQDYFQHSTIIDRLLERGAQVRLRSKDNRNAVEILADQFENMANNGWSDARLAIGAKQYGERLLALMNTTPELSSQTMPSTSSSASIECKMDFLNSMIPHRLTSHNAPTSSSSHHPSGLEVESSFDLSKTLIFRPIAHNAPTSSSRLQPSSSQVETPFDLSKTLIFRPIAHNAPTSSSRLQPSSSQIETPFDLLNTRIVRPTAHNAPTRSSMHQPSGSQVEESQVGNSLGFFAPAAQPVVNPVHNAFFEAVLLHDLVQIENMLIEDPSLVSLPNSAGDSALLLVTSDYLKAADADKPGILPLVQLLLLRAADPQQENNERASPLSMALNQEEEALVELMLENNNPTP</sequence>
<dbReference type="PROSITE" id="PS50088">
    <property type="entry name" value="ANK_REPEAT"/>
    <property type="match status" value="1"/>
</dbReference>
<evidence type="ECO:0000256" key="1">
    <source>
        <dbReference type="ARBA" id="ARBA00022737"/>
    </source>
</evidence>
<dbReference type="SMART" id="SM00248">
    <property type="entry name" value="ANK"/>
    <property type="match status" value="3"/>
</dbReference>
<dbReference type="PANTHER" id="PTHR24171:SF8">
    <property type="entry name" value="BRCA1-ASSOCIATED RING DOMAIN PROTEIN 1"/>
    <property type="match status" value="1"/>
</dbReference>
<keyword evidence="2 3" id="KW-0040">ANK repeat</keyword>
<dbReference type="InterPro" id="IPR002110">
    <property type="entry name" value="Ankyrin_rpt"/>
</dbReference>
<dbReference type="STRING" id="1034943.BN59_01536"/>
<dbReference type="Pfam" id="PF12796">
    <property type="entry name" value="Ank_2"/>
    <property type="match status" value="1"/>
</dbReference>
<dbReference type="Proteomes" id="UP000044071">
    <property type="component" value="Unassembled WGS sequence"/>
</dbReference>
<dbReference type="AlphaFoldDB" id="A0A078KZM6"/>
<keyword evidence="1" id="KW-0677">Repeat</keyword>
<dbReference type="GO" id="GO:0004842">
    <property type="term" value="F:ubiquitin-protein transferase activity"/>
    <property type="evidence" value="ECO:0007669"/>
    <property type="project" value="TreeGrafter"/>
</dbReference>
<protein>
    <submittedName>
        <fullName evidence="4">Ankyrin repeat protein</fullName>
    </submittedName>
</protein>
<dbReference type="PANTHER" id="PTHR24171">
    <property type="entry name" value="ANKYRIN REPEAT DOMAIN-CONTAINING PROTEIN 39-RELATED"/>
    <property type="match status" value="1"/>
</dbReference>
<dbReference type="EMBL" id="CCSB01000002">
    <property type="protein sequence ID" value="CDZ77254.1"/>
    <property type="molecule type" value="Genomic_DNA"/>
</dbReference>
<dbReference type="SUPFAM" id="SSF48403">
    <property type="entry name" value="Ankyrin repeat"/>
    <property type="match status" value="1"/>
</dbReference>
<reference evidence="4 5" key="1">
    <citation type="submission" date="2014-06" db="EMBL/GenBank/DDBJ databases">
        <authorList>
            <person name="Urmite Genomes Urmite Genomes"/>
        </authorList>
    </citation>
    <scope>NUCLEOTIDE SEQUENCE [LARGE SCALE GENOMIC DNA]</scope>
</reference>